<organism evidence="1 2">
    <name type="scientific">Eikenella longinqua</name>
    <dbReference type="NCBI Taxonomy" id="1795827"/>
    <lineage>
        <taxon>Bacteria</taxon>
        <taxon>Pseudomonadati</taxon>
        <taxon>Pseudomonadota</taxon>
        <taxon>Betaproteobacteria</taxon>
        <taxon>Neisseriales</taxon>
        <taxon>Neisseriaceae</taxon>
        <taxon>Eikenella</taxon>
    </lineage>
</organism>
<sequence length="210" mass="23957">MKFTNLHQNFILLSPLAIRQHFDNHAFWPAFIAELTPFTSKIKGTPRIAASQFDNGQELKLGRLSWREESLQKLANHYYCSAKPDIFYFSFLQAFFPSPVTCTKQNMTPGISLIWQHNYGRPHSGLLLSFRQDYFNEIGVTAVQVSLSRLSILLQADLRLQKQTQYAYPSEAGFPGAWQGCIMDLLPADAAELTESGWKINEAFADWAKF</sequence>
<gene>
    <name evidence="1" type="ORF">A7P95_08135</name>
</gene>
<protein>
    <submittedName>
        <fullName evidence="1">Uncharacterized protein</fullName>
    </submittedName>
</protein>
<comment type="caution">
    <text evidence="1">The sequence shown here is derived from an EMBL/GenBank/DDBJ whole genome shotgun (WGS) entry which is preliminary data.</text>
</comment>
<dbReference type="RefSeq" id="WP_067593778.1">
    <property type="nucleotide sequence ID" value="NZ_LXSL01000028.1"/>
</dbReference>
<evidence type="ECO:0000313" key="1">
    <source>
        <dbReference type="EMBL" id="OAM26721.1"/>
    </source>
</evidence>
<proteinExistence type="predicted"/>
<evidence type="ECO:0000313" key="2">
    <source>
        <dbReference type="Proteomes" id="UP000077885"/>
    </source>
</evidence>
<dbReference type="AlphaFoldDB" id="A0A1A9RWC8"/>
<dbReference type="STRING" id="1795827.A7P95_08135"/>
<dbReference type="EMBL" id="LXSL01000028">
    <property type="protein sequence ID" value="OAM26721.1"/>
    <property type="molecule type" value="Genomic_DNA"/>
</dbReference>
<reference evidence="2" key="1">
    <citation type="submission" date="2016-05" db="EMBL/GenBank/DDBJ databases">
        <title>Draft genome of Corynebacterium afermentans subsp. afermentans LCDC 88199T.</title>
        <authorList>
            <person name="Bernier A.-M."/>
            <person name="Bernard K."/>
        </authorList>
    </citation>
    <scope>NUCLEOTIDE SEQUENCE [LARGE SCALE GENOMIC DNA]</scope>
    <source>
        <strain evidence="2">NML02-A-017</strain>
    </source>
</reference>
<name>A0A1A9RWC8_9NEIS</name>
<accession>A0A1A9RWC8</accession>
<dbReference type="Proteomes" id="UP000077885">
    <property type="component" value="Unassembled WGS sequence"/>
</dbReference>
<dbReference type="OrthoDB" id="8610152at2"/>
<keyword evidence="2" id="KW-1185">Reference proteome</keyword>